<dbReference type="Gene3D" id="1.10.10.10">
    <property type="entry name" value="Winged helix-like DNA-binding domain superfamily/Winged helix DNA-binding domain"/>
    <property type="match status" value="1"/>
</dbReference>
<evidence type="ECO:0000256" key="2">
    <source>
        <dbReference type="ARBA" id="ARBA00023125"/>
    </source>
</evidence>
<evidence type="ECO:0000256" key="3">
    <source>
        <dbReference type="ARBA" id="ARBA00023163"/>
    </source>
</evidence>
<dbReference type="InterPro" id="IPR008920">
    <property type="entry name" value="TF_FadR/GntR_C"/>
</dbReference>
<dbReference type="Gene3D" id="1.20.120.530">
    <property type="entry name" value="GntR ligand-binding domain-like"/>
    <property type="match status" value="1"/>
</dbReference>
<dbReference type="EMBL" id="JAOQJX010000004">
    <property type="protein sequence ID" value="MCU6746923.1"/>
    <property type="molecule type" value="Genomic_DNA"/>
</dbReference>
<dbReference type="PANTHER" id="PTHR43537:SF5">
    <property type="entry name" value="UXU OPERON TRANSCRIPTIONAL REGULATOR"/>
    <property type="match status" value="1"/>
</dbReference>
<proteinExistence type="predicted"/>
<evidence type="ECO:0000313" key="5">
    <source>
        <dbReference type="EMBL" id="MCU6746923.1"/>
    </source>
</evidence>
<dbReference type="PROSITE" id="PS50949">
    <property type="entry name" value="HTH_GNTR"/>
    <property type="match status" value="1"/>
</dbReference>
<protein>
    <submittedName>
        <fullName evidence="5">GntR family transcriptional regulator</fullName>
    </submittedName>
</protein>
<evidence type="ECO:0000313" key="6">
    <source>
        <dbReference type="Proteomes" id="UP001652394"/>
    </source>
</evidence>
<dbReference type="Pfam" id="PF00392">
    <property type="entry name" value="GntR"/>
    <property type="match status" value="1"/>
</dbReference>
<reference evidence="5 6" key="1">
    <citation type="journal article" date="2021" name="ISME Commun">
        <title>Automated analysis of genomic sequences facilitates high-throughput and comprehensive description of bacteria.</title>
        <authorList>
            <person name="Hitch T.C.A."/>
        </authorList>
    </citation>
    <scope>NUCLEOTIDE SEQUENCE [LARGE SCALE GENOMIC DNA]</scope>
    <source>
        <strain evidence="5 6">H2_18</strain>
    </source>
</reference>
<gene>
    <name evidence="5" type="ORF">OCV51_04525</name>
</gene>
<dbReference type="InterPro" id="IPR036390">
    <property type="entry name" value="WH_DNA-bd_sf"/>
</dbReference>
<dbReference type="CDD" id="cd07377">
    <property type="entry name" value="WHTH_GntR"/>
    <property type="match status" value="1"/>
</dbReference>
<dbReference type="SUPFAM" id="SSF48008">
    <property type="entry name" value="GntR ligand-binding domain-like"/>
    <property type="match status" value="1"/>
</dbReference>
<dbReference type="SUPFAM" id="SSF46785">
    <property type="entry name" value="Winged helix' DNA-binding domain"/>
    <property type="match status" value="1"/>
</dbReference>
<dbReference type="InterPro" id="IPR036388">
    <property type="entry name" value="WH-like_DNA-bd_sf"/>
</dbReference>
<dbReference type="InterPro" id="IPR000524">
    <property type="entry name" value="Tscrpt_reg_HTH_GntR"/>
</dbReference>
<dbReference type="InterPro" id="IPR011711">
    <property type="entry name" value="GntR_C"/>
</dbReference>
<dbReference type="Pfam" id="PF07729">
    <property type="entry name" value="FCD"/>
    <property type="match status" value="1"/>
</dbReference>
<dbReference type="SMART" id="SM00895">
    <property type="entry name" value="FCD"/>
    <property type="match status" value="1"/>
</dbReference>
<name>A0ABT2T9H2_9FIRM</name>
<feature type="domain" description="HTH gntR-type" evidence="4">
    <location>
        <begin position="5"/>
        <end position="72"/>
    </location>
</feature>
<keyword evidence="2" id="KW-0238">DNA-binding</keyword>
<dbReference type="RefSeq" id="WP_242866574.1">
    <property type="nucleotide sequence ID" value="NZ_JAOQJX010000004.1"/>
</dbReference>
<comment type="caution">
    <text evidence="5">The sequence shown here is derived from an EMBL/GenBank/DDBJ whole genome shotgun (WGS) entry which is preliminary data.</text>
</comment>
<dbReference type="SMART" id="SM00345">
    <property type="entry name" value="HTH_GNTR"/>
    <property type="match status" value="1"/>
</dbReference>
<evidence type="ECO:0000256" key="1">
    <source>
        <dbReference type="ARBA" id="ARBA00023015"/>
    </source>
</evidence>
<dbReference type="PANTHER" id="PTHR43537">
    <property type="entry name" value="TRANSCRIPTIONAL REGULATOR, GNTR FAMILY"/>
    <property type="match status" value="1"/>
</dbReference>
<keyword evidence="1" id="KW-0805">Transcription regulation</keyword>
<accession>A0ABT2T9H2</accession>
<dbReference type="Proteomes" id="UP001652394">
    <property type="component" value="Unassembled WGS sequence"/>
</dbReference>
<organism evidence="5 6">
    <name type="scientific">Faecalicatena acetigenes</name>
    <dbReference type="NCBI Taxonomy" id="2981790"/>
    <lineage>
        <taxon>Bacteria</taxon>
        <taxon>Bacillati</taxon>
        <taxon>Bacillota</taxon>
        <taxon>Clostridia</taxon>
        <taxon>Lachnospirales</taxon>
        <taxon>Lachnospiraceae</taxon>
        <taxon>Faecalicatena</taxon>
    </lineage>
</organism>
<keyword evidence="6" id="KW-1185">Reference proteome</keyword>
<keyword evidence="3" id="KW-0804">Transcription</keyword>
<evidence type="ECO:0000259" key="4">
    <source>
        <dbReference type="PROSITE" id="PS50949"/>
    </source>
</evidence>
<sequence length="215" mass="25215">MAKRQSMTERVLQELRNDIINWNYEENDMITEAEISEKFGVSKTPSREALNYLCMEGFLEKIPNKGYLVKGISVTELQSLFQFRGVLEKASAEMAIQYATDEELKFLKDYTKEQIAKIEGSTYQEYSEMNMQFHMSVAYLSRNPYLMSSLESILNKLRRVLVKDWKSSKAKSLMEEHLKLIDALCARDVEKAKQYVEREMGGVEYRLYFREGKNF</sequence>